<feature type="non-terminal residue" evidence="2">
    <location>
        <position position="356"/>
    </location>
</feature>
<evidence type="ECO:0000313" key="2">
    <source>
        <dbReference type="EMBL" id="GAF77212.1"/>
    </source>
</evidence>
<proteinExistence type="predicted"/>
<dbReference type="AlphaFoldDB" id="X0SMV6"/>
<dbReference type="InterPro" id="IPR013486">
    <property type="entry name" value="SpoIID/LytB"/>
</dbReference>
<name>X0SMV6_9ZZZZ</name>
<dbReference type="Pfam" id="PF08486">
    <property type="entry name" value="SpoIID"/>
    <property type="match status" value="1"/>
</dbReference>
<gene>
    <name evidence="2" type="ORF">S01H1_08538</name>
</gene>
<dbReference type="EMBL" id="BARS01004374">
    <property type="protein sequence ID" value="GAF77212.1"/>
    <property type="molecule type" value="Genomic_DNA"/>
</dbReference>
<dbReference type="NCBIfam" id="TIGR02669">
    <property type="entry name" value="SpoIID_LytB"/>
    <property type="match status" value="1"/>
</dbReference>
<evidence type="ECO:0000259" key="1">
    <source>
        <dbReference type="Pfam" id="PF08486"/>
    </source>
</evidence>
<protein>
    <recommendedName>
        <fullName evidence="1">Sporulation stage II protein D amidase enhancer LytB N-terminal domain-containing protein</fullName>
    </recommendedName>
</protein>
<organism evidence="2">
    <name type="scientific">marine sediment metagenome</name>
    <dbReference type="NCBI Taxonomy" id="412755"/>
    <lineage>
        <taxon>unclassified sequences</taxon>
        <taxon>metagenomes</taxon>
        <taxon>ecological metagenomes</taxon>
    </lineage>
</organism>
<comment type="caution">
    <text evidence="2">The sequence shown here is derived from an EMBL/GenBank/DDBJ whole genome shotgun (WGS) entry which is preliminary data.</text>
</comment>
<dbReference type="GO" id="GO:0030435">
    <property type="term" value="P:sporulation resulting in formation of a cellular spore"/>
    <property type="evidence" value="ECO:0007669"/>
    <property type="project" value="InterPro"/>
</dbReference>
<reference evidence="2" key="1">
    <citation type="journal article" date="2014" name="Front. Microbiol.">
        <title>High frequency of phylogenetically diverse reductive dehalogenase-homologous genes in deep subseafloor sedimentary metagenomes.</title>
        <authorList>
            <person name="Kawai M."/>
            <person name="Futagami T."/>
            <person name="Toyoda A."/>
            <person name="Takaki Y."/>
            <person name="Nishi S."/>
            <person name="Hori S."/>
            <person name="Arai W."/>
            <person name="Tsubouchi T."/>
            <person name="Morono Y."/>
            <person name="Uchiyama I."/>
            <person name="Ito T."/>
            <person name="Fujiyama A."/>
            <person name="Inagaki F."/>
            <person name="Takami H."/>
        </authorList>
    </citation>
    <scope>NUCLEOTIDE SEQUENCE</scope>
    <source>
        <strain evidence="2">Expedition CK06-06</strain>
    </source>
</reference>
<feature type="domain" description="Sporulation stage II protein D amidase enhancer LytB N-terminal" evidence="1">
    <location>
        <begin position="103"/>
        <end position="192"/>
    </location>
</feature>
<sequence length="356" mass="39804">MDIKPQFWVRVLLLDNVETCTLEIASSFSITDDPNLQTQLPTARFDQIDAPISIQLINGEITIGGRPFMNDEVIIFPDEPYIFKLNGNGYRGKLKLIIKPDGGSFDAINLVPPDAYLAGVVGAEMPRYWEPEALKAQAIAARTYCFYIKKRFGGNRTWDMKKTAAHQVYRGVSAESTQIWNIVNQTKGQVLVCKQTDGTEDIFPTYYSSICGGYTENSKNVFGDSFEPLISVPCSYCKNVAKPKFFFWPMIQFDNAYVVARLLLRYPNLKQLGEITNISPAAQSNYAEFSRLTKVKLSGSNGKSDFLKAEDFRLAIDPTGRKLRSAICQIAKRGDKWEFSSGRGWGHGVGMCQCGA</sequence>
<dbReference type="InterPro" id="IPR013693">
    <property type="entry name" value="SpoIID/LytB_N"/>
</dbReference>
<accession>X0SMV6</accession>